<feature type="chain" id="PRO_5013208495" evidence="12">
    <location>
        <begin position="24"/>
        <end position="362"/>
    </location>
</feature>
<evidence type="ECO:0000256" key="12">
    <source>
        <dbReference type="SAM" id="SignalP"/>
    </source>
</evidence>
<keyword evidence="6" id="KW-0406">Ion transport</keyword>
<keyword evidence="3" id="KW-1003">Cell membrane</keyword>
<dbReference type="RefSeq" id="WP_087034632.1">
    <property type="nucleotide sequence ID" value="NZ_CP021377.1"/>
</dbReference>
<evidence type="ECO:0000256" key="7">
    <source>
        <dbReference type="ARBA" id="ARBA00023136"/>
    </source>
</evidence>
<keyword evidence="2" id="KW-0813">Transport</keyword>
<keyword evidence="9" id="KW-0325">Glycoprotein</keyword>
<dbReference type="Pfam" id="PF00060">
    <property type="entry name" value="Lig_chan"/>
    <property type="match status" value="1"/>
</dbReference>
<reference evidence="15 16" key="1">
    <citation type="journal article" date="2014" name="Int. J. Syst. Evol. Microbiol.">
        <title>Oceanisphaera profunda sp. nov., a marine bacterium isolated from deep-sea sediment, and emended description of the genus Oceanisphaera.</title>
        <authorList>
            <person name="Xu Z."/>
            <person name="Zhang X.Y."/>
            <person name="Su H.N."/>
            <person name="Yu Z.C."/>
            <person name="Liu C."/>
            <person name="Li H."/>
            <person name="Chen X.L."/>
            <person name="Song X.Y."/>
            <person name="Xie B.B."/>
            <person name="Qin Q.L."/>
            <person name="Zhou B.C."/>
            <person name="Shi M."/>
            <person name="Huang Y."/>
            <person name="Zhang Y.Z."/>
        </authorList>
    </citation>
    <scope>NUCLEOTIDE SEQUENCE [LARGE SCALE GENOMIC DNA]</scope>
    <source>
        <strain evidence="15 16">SM1222</strain>
    </source>
</reference>
<keyword evidence="8" id="KW-0675">Receptor</keyword>
<dbReference type="GO" id="GO:0005886">
    <property type="term" value="C:plasma membrane"/>
    <property type="evidence" value="ECO:0007669"/>
    <property type="project" value="UniProtKB-SubCell"/>
</dbReference>
<protein>
    <submittedName>
        <fullName evidence="15">ABC transporter substrate-binding protein</fullName>
    </submittedName>
</protein>
<evidence type="ECO:0000256" key="1">
    <source>
        <dbReference type="ARBA" id="ARBA00004651"/>
    </source>
</evidence>
<dbReference type="InterPro" id="IPR001320">
    <property type="entry name" value="Iontro_rcpt_C"/>
</dbReference>
<feature type="signal peptide" evidence="12">
    <location>
        <begin position="1"/>
        <end position="23"/>
    </location>
</feature>
<dbReference type="SMART" id="SM00062">
    <property type="entry name" value="PBPb"/>
    <property type="match status" value="1"/>
</dbReference>
<feature type="transmembrane region" description="Helical" evidence="11">
    <location>
        <begin position="176"/>
        <end position="197"/>
    </location>
</feature>
<evidence type="ECO:0000313" key="15">
    <source>
        <dbReference type="EMBL" id="ART81548.1"/>
    </source>
</evidence>
<dbReference type="GO" id="GO:0015276">
    <property type="term" value="F:ligand-gated monoatomic ion channel activity"/>
    <property type="evidence" value="ECO:0007669"/>
    <property type="project" value="InterPro"/>
</dbReference>
<dbReference type="KEGG" id="opf:CBP31_01975"/>
<dbReference type="EMBL" id="CP021377">
    <property type="protein sequence ID" value="ART81548.1"/>
    <property type="molecule type" value="Genomic_DNA"/>
</dbReference>
<gene>
    <name evidence="15" type="ORF">CBP31_01975</name>
</gene>
<dbReference type="GO" id="GO:0038023">
    <property type="term" value="F:signaling receptor activity"/>
    <property type="evidence" value="ECO:0007669"/>
    <property type="project" value="InterPro"/>
</dbReference>
<evidence type="ECO:0000313" key="16">
    <source>
        <dbReference type="Proteomes" id="UP000243937"/>
    </source>
</evidence>
<evidence type="ECO:0000256" key="11">
    <source>
        <dbReference type="SAM" id="Phobius"/>
    </source>
</evidence>
<dbReference type="Proteomes" id="UP000243937">
    <property type="component" value="Chromosome"/>
</dbReference>
<dbReference type="SMART" id="SM00079">
    <property type="entry name" value="PBPe"/>
    <property type="match status" value="1"/>
</dbReference>
<dbReference type="AlphaFoldDB" id="A0A1Y0D209"/>
<feature type="domain" description="Ionotropic glutamate receptor C-terminal" evidence="14">
    <location>
        <begin position="33"/>
        <end position="352"/>
    </location>
</feature>
<accession>A0A1Y0D209</accession>
<dbReference type="Pfam" id="PF00497">
    <property type="entry name" value="SBP_bac_3"/>
    <property type="match status" value="1"/>
</dbReference>
<comment type="subcellular location">
    <subcellularLocation>
        <location evidence="1">Cell membrane</location>
        <topology evidence="1">Multi-pass membrane protein</topology>
    </subcellularLocation>
</comment>
<evidence type="ECO:0000259" key="13">
    <source>
        <dbReference type="SMART" id="SM00062"/>
    </source>
</evidence>
<sequence length="362" mass="39805">MKLRKIVFYLLLTTFGLSTQVLAQEQEQAQQAVLKVGITEVPPFVMQAEDGRWEGISIDLWQDIATGLDREFELLPMKFSALLDAVENGEVDVAVGALTMTADRDTRFDFTHPFYQTGLSIAVPEVPSHSLLASFKALLSWQFLSVVLALGALLLAAGFLLWLAERRANPEQFGGTPAQGIGASFWWAAVTMTTVGYGDKAPASFAGRIIGLVWMFAGMIMVASFTAAITSSLTVSNLRTGIQGINDLPGKLVATIPETASERFLEEERIRYQTYPDLTSAMQSVVNGETDAIVYDRALLQYRNLQLGQKLTVLPGVFAQQLYALALPERSPLRAQISQQVLRITEDSDWSDVQATYLGKEK</sequence>
<name>A0A1Y0D209_9GAMM</name>
<keyword evidence="16" id="KW-1185">Reference proteome</keyword>
<dbReference type="InterPro" id="IPR001508">
    <property type="entry name" value="Iono_Glu_rcpt_met"/>
</dbReference>
<dbReference type="SUPFAM" id="SSF53850">
    <property type="entry name" value="Periplasmic binding protein-like II"/>
    <property type="match status" value="1"/>
</dbReference>
<keyword evidence="10" id="KW-0407">Ion channel</keyword>
<dbReference type="OrthoDB" id="9799090at2"/>
<keyword evidence="7 11" id="KW-0472">Membrane</keyword>
<keyword evidence="5 11" id="KW-1133">Transmembrane helix</keyword>
<dbReference type="InterPro" id="IPR015683">
    <property type="entry name" value="Ionotropic_Glu_rcpt"/>
</dbReference>
<dbReference type="InterPro" id="IPR001638">
    <property type="entry name" value="Solute-binding_3/MltF_N"/>
</dbReference>
<feature type="transmembrane region" description="Helical" evidence="11">
    <location>
        <begin position="141"/>
        <end position="164"/>
    </location>
</feature>
<dbReference type="PANTHER" id="PTHR18966">
    <property type="entry name" value="IONOTROPIC GLUTAMATE RECEPTOR"/>
    <property type="match status" value="1"/>
</dbReference>
<evidence type="ECO:0000256" key="9">
    <source>
        <dbReference type="ARBA" id="ARBA00023180"/>
    </source>
</evidence>
<feature type="transmembrane region" description="Helical" evidence="11">
    <location>
        <begin position="209"/>
        <end position="229"/>
    </location>
</feature>
<dbReference type="SUPFAM" id="SSF81324">
    <property type="entry name" value="Voltage-gated potassium channels"/>
    <property type="match status" value="1"/>
</dbReference>
<evidence type="ECO:0000256" key="5">
    <source>
        <dbReference type="ARBA" id="ARBA00022989"/>
    </source>
</evidence>
<evidence type="ECO:0000256" key="3">
    <source>
        <dbReference type="ARBA" id="ARBA00022475"/>
    </source>
</evidence>
<evidence type="ECO:0000256" key="2">
    <source>
        <dbReference type="ARBA" id="ARBA00022448"/>
    </source>
</evidence>
<keyword evidence="4 11" id="KW-0812">Transmembrane</keyword>
<dbReference type="PRINTS" id="PR00177">
    <property type="entry name" value="NMDARECEPTOR"/>
</dbReference>
<organism evidence="15 16">
    <name type="scientific">Oceanisphaera profunda</name>
    <dbReference type="NCBI Taxonomy" id="1416627"/>
    <lineage>
        <taxon>Bacteria</taxon>
        <taxon>Pseudomonadati</taxon>
        <taxon>Pseudomonadota</taxon>
        <taxon>Gammaproteobacteria</taxon>
        <taxon>Aeromonadales</taxon>
        <taxon>Aeromonadaceae</taxon>
        <taxon>Oceanisphaera</taxon>
    </lineage>
</organism>
<feature type="domain" description="Solute-binding protein family 3/N-terminal" evidence="13">
    <location>
        <begin position="33"/>
        <end position="361"/>
    </location>
</feature>
<evidence type="ECO:0000256" key="6">
    <source>
        <dbReference type="ARBA" id="ARBA00023065"/>
    </source>
</evidence>
<evidence type="ECO:0000256" key="4">
    <source>
        <dbReference type="ARBA" id="ARBA00022692"/>
    </source>
</evidence>
<proteinExistence type="predicted"/>
<dbReference type="Gene3D" id="1.10.287.70">
    <property type="match status" value="1"/>
</dbReference>
<keyword evidence="12" id="KW-0732">Signal</keyword>
<evidence type="ECO:0000256" key="10">
    <source>
        <dbReference type="ARBA" id="ARBA00023303"/>
    </source>
</evidence>
<evidence type="ECO:0000259" key="14">
    <source>
        <dbReference type="SMART" id="SM00079"/>
    </source>
</evidence>
<dbReference type="Gene3D" id="3.40.190.10">
    <property type="entry name" value="Periplasmic binding protein-like II"/>
    <property type="match status" value="2"/>
</dbReference>
<evidence type="ECO:0000256" key="8">
    <source>
        <dbReference type="ARBA" id="ARBA00023170"/>
    </source>
</evidence>